<dbReference type="Proteomes" id="UP001528823">
    <property type="component" value="Unassembled WGS sequence"/>
</dbReference>
<dbReference type="SUPFAM" id="SSF46626">
    <property type="entry name" value="Cytochrome c"/>
    <property type="match status" value="1"/>
</dbReference>
<keyword evidence="3 4" id="KW-0408">Iron</keyword>
<dbReference type="EMBL" id="JAPMOU010000003">
    <property type="protein sequence ID" value="MDE1461126.1"/>
    <property type="molecule type" value="Genomic_DNA"/>
</dbReference>
<name>A0ABT5U437_9GAMM</name>
<keyword evidence="1 4" id="KW-0349">Heme</keyword>
<evidence type="ECO:0000256" key="2">
    <source>
        <dbReference type="ARBA" id="ARBA00022723"/>
    </source>
</evidence>
<keyword evidence="2 4" id="KW-0479">Metal-binding</keyword>
<accession>A0ABT5U437</accession>
<evidence type="ECO:0000313" key="7">
    <source>
        <dbReference type="EMBL" id="MDE1461126.1"/>
    </source>
</evidence>
<proteinExistence type="predicted"/>
<keyword evidence="5" id="KW-0732">Signal</keyword>
<feature type="chain" id="PRO_5045958132" evidence="5">
    <location>
        <begin position="26"/>
        <end position="117"/>
    </location>
</feature>
<evidence type="ECO:0000256" key="3">
    <source>
        <dbReference type="ARBA" id="ARBA00023004"/>
    </source>
</evidence>
<evidence type="ECO:0000259" key="6">
    <source>
        <dbReference type="PROSITE" id="PS51007"/>
    </source>
</evidence>
<reference evidence="7 8" key="1">
    <citation type="submission" date="2022-11" db="EMBL/GenBank/DDBJ databases">
        <title>Spartinivicinus poritis sp. nov., isolated from scleractinian coral Porites lutea.</title>
        <authorList>
            <person name="Zhang G."/>
            <person name="Cai L."/>
            <person name="Wei Q."/>
        </authorList>
    </citation>
    <scope>NUCLEOTIDE SEQUENCE [LARGE SCALE GENOMIC DNA]</scope>
    <source>
        <strain evidence="7 8">A2-2</strain>
    </source>
</reference>
<gene>
    <name evidence="7" type="ORF">ORQ98_04030</name>
</gene>
<comment type="caution">
    <text evidence="7">The sequence shown here is derived from an EMBL/GenBank/DDBJ whole genome shotgun (WGS) entry which is preliminary data.</text>
</comment>
<protein>
    <submittedName>
        <fullName evidence="7">Cytochrome c</fullName>
    </submittedName>
</protein>
<dbReference type="InterPro" id="IPR009056">
    <property type="entry name" value="Cyt_c-like_dom"/>
</dbReference>
<feature type="domain" description="Cytochrome c" evidence="6">
    <location>
        <begin position="34"/>
        <end position="115"/>
    </location>
</feature>
<evidence type="ECO:0000256" key="5">
    <source>
        <dbReference type="SAM" id="SignalP"/>
    </source>
</evidence>
<evidence type="ECO:0000256" key="4">
    <source>
        <dbReference type="PROSITE-ProRule" id="PRU00433"/>
    </source>
</evidence>
<dbReference type="Pfam" id="PF13442">
    <property type="entry name" value="Cytochrome_CBB3"/>
    <property type="match status" value="1"/>
</dbReference>
<dbReference type="Gene3D" id="1.10.760.10">
    <property type="entry name" value="Cytochrome c-like domain"/>
    <property type="match status" value="1"/>
</dbReference>
<dbReference type="PROSITE" id="PS51007">
    <property type="entry name" value="CYTC"/>
    <property type="match status" value="1"/>
</dbReference>
<keyword evidence="8" id="KW-1185">Reference proteome</keyword>
<organism evidence="7 8">
    <name type="scientific">Spartinivicinus poritis</name>
    <dbReference type="NCBI Taxonomy" id="2994640"/>
    <lineage>
        <taxon>Bacteria</taxon>
        <taxon>Pseudomonadati</taxon>
        <taxon>Pseudomonadota</taxon>
        <taxon>Gammaproteobacteria</taxon>
        <taxon>Oceanospirillales</taxon>
        <taxon>Zooshikellaceae</taxon>
        <taxon>Spartinivicinus</taxon>
    </lineage>
</organism>
<sequence length="117" mass="13030">MVRRFSSSFTLFFSLTLMTNSSLFAYGETNHRTPSIKKQQELLHLLKQDCGSCHGMLLKGGLGPPLLVKDLENKPIELIINTILYGRPGTAMPPWQGLLSTQDATWLAQQLKTGVIE</sequence>
<feature type="signal peptide" evidence="5">
    <location>
        <begin position="1"/>
        <end position="25"/>
    </location>
</feature>
<dbReference type="InterPro" id="IPR036909">
    <property type="entry name" value="Cyt_c-like_dom_sf"/>
</dbReference>
<dbReference type="RefSeq" id="WP_274687493.1">
    <property type="nucleotide sequence ID" value="NZ_JAPMOU010000003.1"/>
</dbReference>
<evidence type="ECO:0000313" key="8">
    <source>
        <dbReference type="Proteomes" id="UP001528823"/>
    </source>
</evidence>
<evidence type="ECO:0000256" key="1">
    <source>
        <dbReference type="ARBA" id="ARBA00022617"/>
    </source>
</evidence>